<name>A0A3B0XZJ8_9ZZZZ</name>
<dbReference type="PANTHER" id="PTHR47870">
    <property type="entry name" value="CYTOCHROME C-TYPE BIOGENESIS PROTEIN CCMH"/>
    <property type="match status" value="1"/>
</dbReference>
<evidence type="ECO:0000313" key="7">
    <source>
        <dbReference type="EMBL" id="VAW68562.1"/>
    </source>
</evidence>
<keyword evidence="2" id="KW-0677">Repeat</keyword>
<evidence type="ECO:0000256" key="2">
    <source>
        <dbReference type="ARBA" id="ARBA00022737"/>
    </source>
</evidence>
<dbReference type="PROSITE" id="PS50005">
    <property type="entry name" value="TPR"/>
    <property type="match status" value="1"/>
</dbReference>
<keyword evidence="4" id="KW-0812">Transmembrane</keyword>
<dbReference type="GO" id="GO:0005886">
    <property type="term" value="C:plasma membrane"/>
    <property type="evidence" value="ECO:0007669"/>
    <property type="project" value="TreeGrafter"/>
</dbReference>
<feature type="domain" description="Cytochrome c-type biogenesis protein H TPR" evidence="6">
    <location>
        <begin position="164"/>
        <end position="287"/>
    </location>
</feature>
<dbReference type="InterPro" id="IPR011990">
    <property type="entry name" value="TPR-like_helical_dom_sf"/>
</dbReference>
<dbReference type="InterPro" id="IPR056413">
    <property type="entry name" value="TPR_CcmH_CycH"/>
</dbReference>
<dbReference type="SMART" id="SM00028">
    <property type="entry name" value="TPR"/>
    <property type="match status" value="2"/>
</dbReference>
<proteinExistence type="predicted"/>
<evidence type="ECO:0000259" key="6">
    <source>
        <dbReference type="Pfam" id="PF23914"/>
    </source>
</evidence>
<dbReference type="Gene3D" id="1.25.40.10">
    <property type="entry name" value="Tetratricopeptide repeat domain"/>
    <property type="match status" value="1"/>
</dbReference>
<dbReference type="PANTHER" id="PTHR47870:SF4">
    <property type="entry name" value="CYTOCHROME C-TYPE BIOGENESIS PROTEIN CYCH"/>
    <property type="match status" value="1"/>
</dbReference>
<keyword evidence="7" id="KW-0456">Lyase</keyword>
<dbReference type="GO" id="GO:0017004">
    <property type="term" value="P:cytochrome complex assembly"/>
    <property type="evidence" value="ECO:0007669"/>
    <property type="project" value="UniProtKB-KW"/>
</dbReference>
<dbReference type="GO" id="GO:0030313">
    <property type="term" value="C:cell envelope"/>
    <property type="evidence" value="ECO:0007669"/>
    <property type="project" value="UniProtKB-SubCell"/>
</dbReference>
<evidence type="ECO:0000256" key="3">
    <source>
        <dbReference type="ARBA" id="ARBA00022748"/>
    </source>
</evidence>
<dbReference type="Pfam" id="PF23892">
    <property type="entry name" value="Ig_CycH"/>
    <property type="match status" value="1"/>
</dbReference>
<keyword evidence="4" id="KW-1133">Transmembrane helix</keyword>
<organism evidence="7">
    <name type="scientific">hydrothermal vent metagenome</name>
    <dbReference type="NCBI Taxonomy" id="652676"/>
    <lineage>
        <taxon>unclassified sequences</taxon>
        <taxon>metagenomes</taxon>
        <taxon>ecological metagenomes</taxon>
    </lineage>
</organism>
<protein>
    <submittedName>
        <fullName evidence="7">Cytochrome c heme lyase subunit CcmH</fullName>
    </submittedName>
</protein>
<dbReference type="InterPro" id="IPR019734">
    <property type="entry name" value="TPR_rpt"/>
</dbReference>
<comment type="subcellular location">
    <subcellularLocation>
        <location evidence="1">Cell envelope</location>
    </subcellularLocation>
</comment>
<feature type="domain" description="Cytochrome c-type biogenesis protein H Ig-like" evidence="5">
    <location>
        <begin position="352"/>
        <end position="459"/>
    </location>
</feature>
<evidence type="ECO:0000259" key="5">
    <source>
        <dbReference type="Pfam" id="PF23892"/>
    </source>
</evidence>
<dbReference type="EMBL" id="UOFI01000132">
    <property type="protein sequence ID" value="VAW68562.1"/>
    <property type="molecule type" value="Genomic_DNA"/>
</dbReference>
<dbReference type="InterPro" id="IPR056412">
    <property type="entry name" value="Ig_CycH"/>
</dbReference>
<dbReference type="Pfam" id="PF23914">
    <property type="entry name" value="TPR_CcmH_CycH"/>
    <property type="match status" value="1"/>
</dbReference>
<accession>A0A3B0XZJ8</accession>
<feature type="transmembrane region" description="Helical" evidence="4">
    <location>
        <begin position="6"/>
        <end position="24"/>
    </location>
</feature>
<evidence type="ECO:0000256" key="4">
    <source>
        <dbReference type="SAM" id="Phobius"/>
    </source>
</evidence>
<dbReference type="NCBIfam" id="TIGR03142">
    <property type="entry name" value="cytochro_ccmI"/>
    <property type="match status" value="1"/>
</dbReference>
<keyword evidence="4" id="KW-0472">Membrane</keyword>
<reference evidence="7" key="1">
    <citation type="submission" date="2018-06" db="EMBL/GenBank/DDBJ databases">
        <authorList>
            <person name="Zhirakovskaya E."/>
        </authorList>
    </citation>
    <scope>NUCLEOTIDE SEQUENCE</scope>
</reference>
<gene>
    <name evidence="7" type="ORF">MNBD_GAMMA09-3193</name>
</gene>
<dbReference type="AlphaFoldDB" id="A0A3B0XZJ8"/>
<sequence>MTGFILFALVLITLAVLIVVPVLLRKNHPIDDEYDGFNVAIAKDRLKEIKQQHEAGEINEESYQQLHDELEAALAVDLAVDQSNTQQNNNQGADDLSAGKKKLSAIVIALSIPVISAAVYSQLGDFDAATGQPVVEAQFVQPVPATNVVGAPQMGGAGSGEKSELTMEEAAAGLEQRLLASPGNPEGWFMLARTYMVMKKYHKAKAAYEKTIELAGDKPDILLRYVDAVAMTEGGSLNGAAKPILEKVIGQLPNNPMALWLAGTAESQQGNYKMALTHWYKLRPLLNGSVNDQTELNKLINGAESNFTPVELAALKKALAVVDAQPVRMPSARPVSAPSGTAKAASTGAAEIRVIVDLDPALKDKVSPSDTLFVFAKALQGPPMPLAAVKKTVADLPLKITLNDAMAMMPQMKLSNFENVKVSAVVSKSGQPGAKQGDLFVEVFPVKVAAAEEIILLINQVK</sequence>
<dbReference type="InterPro" id="IPR051263">
    <property type="entry name" value="C-type_cytochrome_biogenesis"/>
</dbReference>
<evidence type="ECO:0000256" key="1">
    <source>
        <dbReference type="ARBA" id="ARBA00004196"/>
    </source>
</evidence>
<dbReference type="GO" id="GO:0016829">
    <property type="term" value="F:lyase activity"/>
    <property type="evidence" value="ECO:0007669"/>
    <property type="project" value="UniProtKB-KW"/>
</dbReference>
<dbReference type="SUPFAM" id="SSF48452">
    <property type="entry name" value="TPR-like"/>
    <property type="match status" value="1"/>
</dbReference>
<keyword evidence="3" id="KW-0201">Cytochrome c-type biogenesis</keyword>
<dbReference type="InterPro" id="IPR017560">
    <property type="entry name" value="Cyt_c_biogenesis_CcmI"/>
</dbReference>